<dbReference type="Gene3D" id="2.60.120.620">
    <property type="entry name" value="q2cbj1_9rhob like domain"/>
    <property type="match status" value="1"/>
</dbReference>
<keyword evidence="3" id="KW-0847">Vitamin C</keyword>
<dbReference type="EMBL" id="CP136051">
    <property type="protein sequence ID" value="WOK05645.1"/>
    <property type="molecule type" value="Genomic_DNA"/>
</dbReference>
<feature type="domain" description="Fe2OG dioxygenase" evidence="7">
    <location>
        <begin position="102"/>
        <end position="205"/>
    </location>
</feature>
<dbReference type="Proteomes" id="UP001302349">
    <property type="component" value="Chromosome"/>
</dbReference>
<reference evidence="8 9" key="1">
    <citation type="journal article" date="2023" name="Microbiol. Resour. Announc.">
        <title>Complete Genome Sequence of Imperialibacter roseus strain P4T.</title>
        <authorList>
            <person name="Tizabi D.R."/>
            <person name="Bachvaroff T."/>
            <person name="Hill R.T."/>
        </authorList>
    </citation>
    <scope>NUCLEOTIDE SEQUENCE [LARGE SCALE GENOMIC DNA]</scope>
    <source>
        <strain evidence="8 9">P4T</strain>
    </source>
</reference>
<keyword evidence="5 8" id="KW-0560">Oxidoreductase</keyword>
<evidence type="ECO:0000259" key="7">
    <source>
        <dbReference type="PROSITE" id="PS51471"/>
    </source>
</evidence>
<accession>A0ABZ0IMU1</accession>
<dbReference type="PANTHER" id="PTHR12907">
    <property type="entry name" value="EGL NINE HOMOLOG-RELATED"/>
    <property type="match status" value="1"/>
</dbReference>
<proteinExistence type="predicted"/>
<keyword evidence="6" id="KW-0408">Iron</keyword>
<name>A0ABZ0IMU1_9BACT</name>
<evidence type="ECO:0000256" key="4">
    <source>
        <dbReference type="ARBA" id="ARBA00022964"/>
    </source>
</evidence>
<dbReference type="GO" id="GO:0016491">
    <property type="term" value="F:oxidoreductase activity"/>
    <property type="evidence" value="ECO:0007669"/>
    <property type="project" value="UniProtKB-KW"/>
</dbReference>
<evidence type="ECO:0000313" key="9">
    <source>
        <dbReference type="Proteomes" id="UP001302349"/>
    </source>
</evidence>
<dbReference type="InterPro" id="IPR005123">
    <property type="entry name" value="Oxoglu/Fe-dep_dioxygenase_dom"/>
</dbReference>
<dbReference type="InterPro" id="IPR006620">
    <property type="entry name" value="Pro_4_hyd_alph"/>
</dbReference>
<evidence type="ECO:0000256" key="5">
    <source>
        <dbReference type="ARBA" id="ARBA00023002"/>
    </source>
</evidence>
<dbReference type="InterPro" id="IPR051559">
    <property type="entry name" value="HIF_prolyl_hydroxylases"/>
</dbReference>
<dbReference type="SMART" id="SM00702">
    <property type="entry name" value="P4Hc"/>
    <property type="match status" value="1"/>
</dbReference>
<dbReference type="EC" id="1.14.11.-" evidence="8"/>
<keyword evidence="9" id="KW-1185">Reference proteome</keyword>
<organism evidence="8 9">
    <name type="scientific">Imperialibacter roseus</name>
    <dbReference type="NCBI Taxonomy" id="1324217"/>
    <lineage>
        <taxon>Bacteria</taxon>
        <taxon>Pseudomonadati</taxon>
        <taxon>Bacteroidota</taxon>
        <taxon>Cytophagia</taxon>
        <taxon>Cytophagales</taxon>
        <taxon>Flammeovirgaceae</taxon>
        <taxon>Imperialibacter</taxon>
    </lineage>
</organism>
<evidence type="ECO:0000256" key="6">
    <source>
        <dbReference type="ARBA" id="ARBA00023004"/>
    </source>
</evidence>
<keyword evidence="4" id="KW-0223">Dioxygenase</keyword>
<evidence type="ECO:0000256" key="2">
    <source>
        <dbReference type="ARBA" id="ARBA00022723"/>
    </source>
</evidence>
<dbReference type="RefSeq" id="WP_317488403.1">
    <property type="nucleotide sequence ID" value="NZ_CP136051.1"/>
</dbReference>
<dbReference type="PROSITE" id="PS51471">
    <property type="entry name" value="FE2OG_OXY"/>
    <property type="match status" value="1"/>
</dbReference>
<keyword evidence="2" id="KW-0479">Metal-binding</keyword>
<gene>
    <name evidence="8" type="ORF">RT717_21450</name>
</gene>
<dbReference type="PANTHER" id="PTHR12907:SF26">
    <property type="entry name" value="HIF PROLYL HYDROXYLASE, ISOFORM C"/>
    <property type="match status" value="1"/>
</dbReference>
<sequence>MTTQTIETRFNQLADDLSENGYGIIESFLSDEEVKDILSVLDDYQEAGDLKRAGIGQAENHQVDKSQRGDLIRWIEPEKAKDPTQVYLDRMRELMQFINRTCFLSLKDFEFHYTLYPVGTFYKRHLDQFKQDDHRKLSVICYLNFDWREGDGGQLRMYKPVGADEQIVDVLPVAGRLICFRSDLLEHEVLPTARERKSLTGWLRDQLLDVPF</sequence>
<protein>
    <submittedName>
        <fullName evidence="8">2OG-Fe(II) oxygenase</fullName>
        <ecNumber evidence="8">1.14.11.-</ecNumber>
    </submittedName>
</protein>
<evidence type="ECO:0000313" key="8">
    <source>
        <dbReference type="EMBL" id="WOK05645.1"/>
    </source>
</evidence>
<dbReference type="Pfam" id="PF13640">
    <property type="entry name" value="2OG-FeII_Oxy_3"/>
    <property type="match status" value="1"/>
</dbReference>
<dbReference type="InterPro" id="IPR044862">
    <property type="entry name" value="Pro_4_hyd_alph_FE2OG_OXY"/>
</dbReference>
<comment type="cofactor">
    <cofactor evidence="1">
        <name>L-ascorbate</name>
        <dbReference type="ChEBI" id="CHEBI:38290"/>
    </cofactor>
</comment>
<evidence type="ECO:0000256" key="3">
    <source>
        <dbReference type="ARBA" id="ARBA00022896"/>
    </source>
</evidence>
<evidence type="ECO:0000256" key="1">
    <source>
        <dbReference type="ARBA" id="ARBA00001961"/>
    </source>
</evidence>